<feature type="compositionally biased region" description="Low complexity" evidence="1">
    <location>
        <begin position="1"/>
        <end position="20"/>
    </location>
</feature>
<evidence type="ECO:0000313" key="3">
    <source>
        <dbReference type="Proteomes" id="UP001275084"/>
    </source>
</evidence>
<organism evidence="2 3">
    <name type="scientific">Lasiosphaeria hispida</name>
    <dbReference type="NCBI Taxonomy" id="260671"/>
    <lineage>
        <taxon>Eukaryota</taxon>
        <taxon>Fungi</taxon>
        <taxon>Dikarya</taxon>
        <taxon>Ascomycota</taxon>
        <taxon>Pezizomycotina</taxon>
        <taxon>Sordariomycetes</taxon>
        <taxon>Sordariomycetidae</taxon>
        <taxon>Sordariales</taxon>
        <taxon>Lasiosphaeriaceae</taxon>
        <taxon>Lasiosphaeria</taxon>
    </lineage>
</organism>
<keyword evidence="3" id="KW-1185">Reference proteome</keyword>
<protein>
    <submittedName>
        <fullName evidence="2">Uncharacterized protein</fullName>
    </submittedName>
</protein>
<dbReference type="Proteomes" id="UP001275084">
    <property type="component" value="Unassembled WGS sequence"/>
</dbReference>
<proteinExistence type="predicted"/>
<accession>A0AAJ0HJ98</accession>
<dbReference type="EMBL" id="JAUIQD010000004">
    <property type="protein sequence ID" value="KAK3353743.1"/>
    <property type="molecule type" value="Genomic_DNA"/>
</dbReference>
<feature type="region of interest" description="Disordered" evidence="1">
    <location>
        <begin position="1"/>
        <end position="33"/>
    </location>
</feature>
<dbReference type="AlphaFoldDB" id="A0AAJ0HJ98"/>
<comment type="caution">
    <text evidence="2">The sequence shown here is derived from an EMBL/GenBank/DDBJ whole genome shotgun (WGS) entry which is preliminary data.</text>
</comment>
<gene>
    <name evidence="2" type="ORF">B0T25DRAFT_581448</name>
</gene>
<reference evidence="2" key="1">
    <citation type="journal article" date="2023" name="Mol. Phylogenet. Evol.">
        <title>Genome-scale phylogeny and comparative genomics of the fungal order Sordariales.</title>
        <authorList>
            <person name="Hensen N."/>
            <person name="Bonometti L."/>
            <person name="Westerberg I."/>
            <person name="Brannstrom I.O."/>
            <person name="Guillou S."/>
            <person name="Cros-Aarteil S."/>
            <person name="Calhoun S."/>
            <person name="Haridas S."/>
            <person name="Kuo A."/>
            <person name="Mondo S."/>
            <person name="Pangilinan J."/>
            <person name="Riley R."/>
            <person name="LaButti K."/>
            <person name="Andreopoulos B."/>
            <person name="Lipzen A."/>
            <person name="Chen C."/>
            <person name="Yan M."/>
            <person name="Daum C."/>
            <person name="Ng V."/>
            <person name="Clum A."/>
            <person name="Steindorff A."/>
            <person name="Ohm R.A."/>
            <person name="Martin F."/>
            <person name="Silar P."/>
            <person name="Natvig D.O."/>
            <person name="Lalanne C."/>
            <person name="Gautier V."/>
            <person name="Ament-Velasquez S.L."/>
            <person name="Kruys A."/>
            <person name="Hutchinson M.I."/>
            <person name="Powell A.J."/>
            <person name="Barry K."/>
            <person name="Miller A.N."/>
            <person name="Grigoriev I.V."/>
            <person name="Debuchy R."/>
            <person name="Gladieux P."/>
            <person name="Hiltunen Thoren M."/>
            <person name="Johannesson H."/>
        </authorList>
    </citation>
    <scope>NUCLEOTIDE SEQUENCE</scope>
    <source>
        <strain evidence="2">CBS 955.72</strain>
    </source>
</reference>
<reference evidence="2" key="2">
    <citation type="submission" date="2023-06" db="EMBL/GenBank/DDBJ databases">
        <authorList>
            <consortium name="Lawrence Berkeley National Laboratory"/>
            <person name="Haridas S."/>
            <person name="Hensen N."/>
            <person name="Bonometti L."/>
            <person name="Westerberg I."/>
            <person name="Brannstrom I.O."/>
            <person name="Guillou S."/>
            <person name="Cros-Aarteil S."/>
            <person name="Calhoun S."/>
            <person name="Kuo A."/>
            <person name="Mondo S."/>
            <person name="Pangilinan J."/>
            <person name="Riley R."/>
            <person name="Labutti K."/>
            <person name="Andreopoulos B."/>
            <person name="Lipzen A."/>
            <person name="Chen C."/>
            <person name="Yanf M."/>
            <person name="Daum C."/>
            <person name="Ng V."/>
            <person name="Clum A."/>
            <person name="Steindorff A."/>
            <person name="Ohm R."/>
            <person name="Martin F."/>
            <person name="Silar P."/>
            <person name="Natvig D."/>
            <person name="Lalanne C."/>
            <person name="Gautier V."/>
            <person name="Ament-Velasquez S.L."/>
            <person name="Kruys A."/>
            <person name="Hutchinson M.I."/>
            <person name="Powell A.J."/>
            <person name="Barry K."/>
            <person name="Miller A.N."/>
            <person name="Grigoriev I.V."/>
            <person name="Debuchy R."/>
            <person name="Gladieux P."/>
            <person name="Thoren M.H."/>
            <person name="Johannesson H."/>
        </authorList>
    </citation>
    <scope>NUCLEOTIDE SEQUENCE</scope>
    <source>
        <strain evidence="2">CBS 955.72</strain>
    </source>
</reference>
<evidence type="ECO:0000313" key="2">
    <source>
        <dbReference type="EMBL" id="KAK3353743.1"/>
    </source>
</evidence>
<evidence type="ECO:0000256" key="1">
    <source>
        <dbReference type="SAM" id="MobiDB-lite"/>
    </source>
</evidence>
<sequence>MASTVASAAASTAASTPSSPNDDDLPPMPEMSMEPISYRGVLRETVNSLKLIFKANASAKRKGVLAQRSWVVAQLSHYGTAMRKDPLKDDSQRPPELIALEAKLNALWDARIAAHNAAFELWLTARVNRCGTLTEEADLDAKRFIARYFMENGMPAPYKLLQPMVLEKEADLPRGVHEAFVRIADAEEAEHDPMWVASVEAHFDLDRFIARYFLNTLFGVPVYQRTPHPVLVHGWVGTPQFHHRLSKITRCVKRLSATWFTKLDGSEMGIIGWAPGPNLVAEPMRVDIEREKAAAEARRVEEENRPWMYALQPHFFAYLEHRPPLASDAFDLRHLVGWWIVKCPATEKQWGGVPGNMTLDIVDQPTSRFGVQAAMDFHLMHGTMLLASTTDTLDRLGEWFAGFETDFEPMPGPEGRRRKKPAPKMPRELKETSMIVRPSEEAPKLGRVYVEWMGRQVGEGDVEIDEDNRNTGCIDFDLETRAVGMGTMVYASFFGRHKPLEFWVYKVSDHPLRLPEVWSNFCPRESGFGYQGFR</sequence>
<name>A0AAJ0HJ98_9PEZI</name>